<proteinExistence type="predicted"/>
<dbReference type="EMBL" id="BGPR01005260">
    <property type="protein sequence ID" value="GBN08418.1"/>
    <property type="molecule type" value="Genomic_DNA"/>
</dbReference>
<keyword evidence="3" id="KW-1185">Reference proteome</keyword>
<reference evidence="2 3" key="1">
    <citation type="journal article" date="2019" name="Sci. Rep.">
        <title>Orb-weaving spider Araneus ventricosus genome elucidates the spidroin gene catalogue.</title>
        <authorList>
            <person name="Kono N."/>
            <person name="Nakamura H."/>
            <person name="Ohtoshi R."/>
            <person name="Moran D.A.P."/>
            <person name="Shinohara A."/>
            <person name="Yoshida Y."/>
            <person name="Fujiwara M."/>
            <person name="Mori M."/>
            <person name="Tomita M."/>
            <person name="Arakawa K."/>
        </authorList>
    </citation>
    <scope>NUCLEOTIDE SEQUENCE [LARGE SCALE GENOMIC DNA]</scope>
</reference>
<evidence type="ECO:0000313" key="3">
    <source>
        <dbReference type="Proteomes" id="UP000499080"/>
    </source>
</evidence>
<evidence type="ECO:0000256" key="1">
    <source>
        <dbReference type="SAM" id="MobiDB-lite"/>
    </source>
</evidence>
<organism evidence="2 3">
    <name type="scientific">Araneus ventricosus</name>
    <name type="common">Orbweaver spider</name>
    <name type="synonym">Epeira ventricosa</name>
    <dbReference type="NCBI Taxonomy" id="182803"/>
    <lineage>
        <taxon>Eukaryota</taxon>
        <taxon>Metazoa</taxon>
        <taxon>Ecdysozoa</taxon>
        <taxon>Arthropoda</taxon>
        <taxon>Chelicerata</taxon>
        <taxon>Arachnida</taxon>
        <taxon>Araneae</taxon>
        <taxon>Araneomorphae</taxon>
        <taxon>Entelegynae</taxon>
        <taxon>Araneoidea</taxon>
        <taxon>Araneidae</taxon>
        <taxon>Araneus</taxon>
    </lineage>
</organism>
<dbReference type="Proteomes" id="UP000499080">
    <property type="component" value="Unassembled WGS sequence"/>
</dbReference>
<feature type="region of interest" description="Disordered" evidence="1">
    <location>
        <begin position="38"/>
        <end position="59"/>
    </location>
</feature>
<name>A0A4Y2L1E8_ARAVE</name>
<accession>A0A4Y2L1E8</accession>
<protein>
    <submittedName>
        <fullName evidence="2">Uncharacterized protein</fullName>
    </submittedName>
</protein>
<evidence type="ECO:0000313" key="2">
    <source>
        <dbReference type="EMBL" id="GBN08418.1"/>
    </source>
</evidence>
<sequence>MCTKYKVNQLKGAKSLVEYRMMIATALCKYKSSITVQRGRPRLSESRNDEEKPQRKQRKVVLKKDVRTDYFNQFTRFMDNKNAKYQDVNRELE</sequence>
<gene>
    <name evidence="2" type="ORF">AVEN_84243_1</name>
</gene>
<comment type="caution">
    <text evidence="2">The sequence shown here is derived from an EMBL/GenBank/DDBJ whole genome shotgun (WGS) entry which is preliminary data.</text>
</comment>
<feature type="compositionally biased region" description="Basic and acidic residues" evidence="1">
    <location>
        <begin position="42"/>
        <end position="54"/>
    </location>
</feature>
<dbReference type="AlphaFoldDB" id="A0A4Y2L1E8"/>